<accession>D7AAY8</accession>
<reference evidence="5 6" key="1">
    <citation type="journal article" date="2012" name="Stand. Genomic Sci.">
        <title>Complete genome sequence of the facultatively chemolithoautotrophic and methylotrophic alpha Proteobacterium Starkeya novella type strain (ATCC 8093(T)).</title>
        <authorList>
            <person name="Kappler U."/>
            <person name="Davenport K."/>
            <person name="Beatson S."/>
            <person name="Lucas S."/>
            <person name="Lapidus A."/>
            <person name="Copeland A."/>
            <person name="Berry K.W."/>
            <person name="Glavina Del Rio T."/>
            <person name="Hammon N."/>
            <person name="Dalin E."/>
            <person name="Tice H."/>
            <person name="Pitluck S."/>
            <person name="Richardson P."/>
            <person name="Bruce D."/>
            <person name="Goodwin L.A."/>
            <person name="Han C."/>
            <person name="Tapia R."/>
            <person name="Detter J.C."/>
            <person name="Chang Y.J."/>
            <person name="Jeffries C.D."/>
            <person name="Land M."/>
            <person name="Hauser L."/>
            <person name="Kyrpides N.C."/>
            <person name="Goker M."/>
            <person name="Ivanova N."/>
            <person name="Klenk H.P."/>
            <person name="Woyke T."/>
        </authorList>
    </citation>
    <scope>NUCLEOTIDE SEQUENCE [LARGE SCALE GENOMIC DNA]</scope>
    <source>
        <strain evidence="6">ATCC 8093 / DSM 506 / JCM 20403 / CCM 1077 / IAM 12100 / NBRC 12443 / NCIMB 10456</strain>
    </source>
</reference>
<dbReference type="EMBL" id="CP002026">
    <property type="protein sequence ID" value="ADH91005.1"/>
    <property type="molecule type" value="Genomic_DNA"/>
</dbReference>
<dbReference type="GO" id="GO:0016757">
    <property type="term" value="F:glycosyltransferase activity"/>
    <property type="evidence" value="ECO:0007669"/>
    <property type="project" value="UniProtKB-KW"/>
</dbReference>
<dbReference type="Pfam" id="PF00534">
    <property type="entry name" value="Glycos_transf_1"/>
    <property type="match status" value="1"/>
</dbReference>
<dbReference type="InterPro" id="IPR001296">
    <property type="entry name" value="Glyco_trans_1"/>
</dbReference>
<dbReference type="OrthoDB" id="9781738at2"/>
<dbReference type="CAZy" id="GT4">
    <property type="family name" value="Glycosyltransferase Family 4"/>
</dbReference>
<dbReference type="STRING" id="639283.Snov_3735"/>
<keyword evidence="1" id="KW-0328">Glycosyltransferase</keyword>
<dbReference type="KEGG" id="sno:Snov_3735"/>
<evidence type="ECO:0000256" key="2">
    <source>
        <dbReference type="ARBA" id="ARBA00022679"/>
    </source>
</evidence>
<keyword evidence="6" id="KW-1185">Reference proteome</keyword>
<dbReference type="InterPro" id="IPR028098">
    <property type="entry name" value="Glyco_trans_4-like_N"/>
</dbReference>
<proteinExistence type="predicted"/>
<dbReference type="Pfam" id="PF13439">
    <property type="entry name" value="Glyco_transf_4"/>
    <property type="match status" value="1"/>
</dbReference>
<dbReference type="PANTHER" id="PTHR12526:SF510">
    <property type="entry name" value="D-INOSITOL 3-PHOSPHATE GLYCOSYLTRANSFERASE"/>
    <property type="match status" value="1"/>
</dbReference>
<dbReference type="Gene3D" id="3.40.50.2000">
    <property type="entry name" value="Glycogen Phosphorylase B"/>
    <property type="match status" value="2"/>
</dbReference>
<evidence type="ECO:0000259" key="3">
    <source>
        <dbReference type="Pfam" id="PF00534"/>
    </source>
</evidence>
<protein>
    <submittedName>
        <fullName evidence="5">Glycosyl transferase group 1</fullName>
    </submittedName>
</protein>
<gene>
    <name evidence="5" type="ordered locus">Snov_3735</name>
</gene>
<dbReference type="Proteomes" id="UP000006633">
    <property type="component" value="Chromosome"/>
</dbReference>
<feature type="domain" description="Glycosyl transferase family 1" evidence="3">
    <location>
        <begin position="170"/>
        <end position="322"/>
    </location>
</feature>
<dbReference type="CDD" id="cd03801">
    <property type="entry name" value="GT4_PimA-like"/>
    <property type="match status" value="1"/>
</dbReference>
<organism evidence="5 6">
    <name type="scientific">Ancylobacter novellus (strain ATCC 8093 / DSM 506 / JCM 20403 / CCM 1077 / IAM 12100 / NBRC 12443 / NCIMB 10456)</name>
    <name type="common">Starkeya novella</name>
    <dbReference type="NCBI Taxonomy" id="639283"/>
    <lineage>
        <taxon>Bacteria</taxon>
        <taxon>Pseudomonadati</taxon>
        <taxon>Pseudomonadota</taxon>
        <taxon>Alphaproteobacteria</taxon>
        <taxon>Hyphomicrobiales</taxon>
        <taxon>Xanthobacteraceae</taxon>
        <taxon>Ancylobacter</taxon>
    </lineage>
</organism>
<evidence type="ECO:0000256" key="1">
    <source>
        <dbReference type="ARBA" id="ARBA00022676"/>
    </source>
</evidence>
<feature type="domain" description="Glycosyltransferase subfamily 4-like N-terminal" evidence="4">
    <location>
        <begin position="82"/>
        <end position="158"/>
    </location>
</feature>
<dbReference type="RefSeq" id="WP_013168506.1">
    <property type="nucleotide sequence ID" value="NC_014217.1"/>
</dbReference>
<dbReference type="PANTHER" id="PTHR12526">
    <property type="entry name" value="GLYCOSYLTRANSFERASE"/>
    <property type="match status" value="1"/>
</dbReference>
<dbReference type="AlphaFoldDB" id="D7AAY8"/>
<sequence>MTGFAFAIPGDIDLPTGGYGYDRRVITEGRRAGSIVTHVALPGGFPFPTPRELAETEAQLKAVPAGQALLIDGLAFSVLPPELLRRLDRPLVALVHHPLALEEGLDEAQKASLVASERAALALASAVIATSPSTARLLERDYGVEPGRLVVALPGTDPRPRARGTGSPVRLLSIGTVIPRKAHGVLVEALAALASFDWTCRIVGATDRDAGETRRLRRAIAAHGLGDRVALTGALLGEALEQEFDAADIFVTASLFEGYGMALTEALAHGLPVVATSGGAIPDTVPPAASVLVAPNDAAGLAVGLGALLRDPDRRKALAQNAWDHAASLPDWPRTAATIMAVLRDVAR</sequence>
<dbReference type="HOGENOM" id="CLU_009583_16_0_5"/>
<dbReference type="SUPFAM" id="SSF53756">
    <property type="entry name" value="UDP-Glycosyltransferase/glycogen phosphorylase"/>
    <property type="match status" value="1"/>
</dbReference>
<evidence type="ECO:0000313" key="5">
    <source>
        <dbReference type="EMBL" id="ADH91005.1"/>
    </source>
</evidence>
<dbReference type="eggNOG" id="COG0438">
    <property type="taxonomic scope" value="Bacteria"/>
</dbReference>
<name>D7AAY8_ANCN5</name>
<evidence type="ECO:0000259" key="4">
    <source>
        <dbReference type="Pfam" id="PF13439"/>
    </source>
</evidence>
<keyword evidence="2 5" id="KW-0808">Transferase</keyword>
<evidence type="ECO:0000313" key="6">
    <source>
        <dbReference type="Proteomes" id="UP000006633"/>
    </source>
</evidence>